<reference evidence="1 2" key="1">
    <citation type="journal article" date="2024" name="Plant Biotechnol. J.">
        <title>Genome and CRISPR/Cas9 system of a widespread forest tree (Populus alba) in the world.</title>
        <authorList>
            <person name="Liu Y.J."/>
            <person name="Jiang P.F."/>
            <person name="Han X.M."/>
            <person name="Li X.Y."/>
            <person name="Wang H.M."/>
            <person name="Wang Y.J."/>
            <person name="Wang X.X."/>
            <person name="Zeng Q.Y."/>
        </authorList>
    </citation>
    <scope>NUCLEOTIDE SEQUENCE [LARGE SCALE GENOMIC DNA]</scope>
    <source>
        <strain evidence="2">cv. PAL-ZL1</strain>
    </source>
</reference>
<keyword evidence="2" id="KW-1185">Reference proteome</keyword>
<protein>
    <submittedName>
        <fullName evidence="1">Uncharacterized protein</fullName>
    </submittedName>
</protein>
<evidence type="ECO:0000313" key="1">
    <source>
        <dbReference type="EMBL" id="KAL3598466.1"/>
    </source>
</evidence>
<organism evidence="1 2">
    <name type="scientific">Populus alba</name>
    <name type="common">White poplar</name>
    <dbReference type="NCBI Taxonomy" id="43335"/>
    <lineage>
        <taxon>Eukaryota</taxon>
        <taxon>Viridiplantae</taxon>
        <taxon>Streptophyta</taxon>
        <taxon>Embryophyta</taxon>
        <taxon>Tracheophyta</taxon>
        <taxon>Spermatophyta</taxon>
        <taxon>Magnoliopsida</taxon>
        <taxon>eudicotyledons</taxon>
        <taxon>Gunneridae</taxon>
        <taxon>Pentapetalae</taxon>
        <taxon>rosids</taxon>
        <taxon>fabids</taxon>
        <taxon>Malpighiales</taxon>
        <taxon>Salicaceae</taxon>
        <taxon>Saliceae</taxon>
        <taxon>Populus</taxon>
    </lineage>
</organism>
<accession>A0ACC4CKR0</accession>
<dbReference type="EMBL" id="RCHU02000003">
    <property type="protein sequence ID" value="KAL3598466.1"/>
    <property type="molecule type" value="Genomic_DNA"/>
</dbReference>
<dbReference type="Proteomes" id="UP000309997">
    <property type="component" value="Unassembled WGS sequence"/>
</dbReference>
<evidence type="ECO:0000313" key="2">
    <source>
        <dbReference type="Proteomes" id="UP000309997"/>
    </source>
</evidence>
<comment type="caution">
    <text evidence="1">The sequence shown here is derived from an EMBL/GenBank/DDBJ whole genome shotgun (WGS) entry which is preliminary data.</text>
</comment>
<gene>
    <name evidence="1" type="ORF">D5086_006384</name>
</gene>
<proteinExistence type="predicted"/>
<sequence>MALSAKTPRFPLHQHLQNLNSHFPGTHNSNKTFTLSFKPQKPHLFSSTLNPPQNSLNTAATTSITPQNPTNSRLLQLCLSGNLEQALKHLASMQEDKIPVEEDCFVALIRLCENKRGYSEGEYVWKAVLSSLVTLLSVRLGNALLSMFVRFGDVGNAWNVFGRMGERDLFSWNVLVGGYAKAGFFDEALCLYHRILWAGIRPDVYTFPSVLRSCAGAMDLVRGREVHAHVVRFDFDMDVDVVNALITMMRELSIDPDLMTMTSVISACELLGDERLGTQLHSYVVRTAYDGNISVYNSLIQMYLSVGHWKEAESVFSGMECRDVVSWTTMISGCVDNLLPDRALETYKTMEITGTMPDEVTIASVLSACASLGQLDMGMKLHELAERTGHILYVVVANSLIDMYSKCKRIEKALEIFHQIPDKDVISWTSVINGLRINNRCFEALIFFRKMILKSKPNSVTLISALSACARVGALMCGKEIHAHALKAGVGFDGFLPNAILDLIHRQVLLGELAAQHIFKEDAESIGWVEVKGKVHAFLSGDNFHPQMQEINVVLEGFYEKMKTFGFNGQECSSMDGIQTSKADIFCGHSERQAIAYSLINSAPGMPIWVTGKEMTRKLNLNELSISSSR</sequence>
<name>A0ACC4CKR0_POPAL</name>